<dbReference type="EMBL" id="CP029397">
    <property type="protein sequence ID" value="AWL29434.1"/>
    <property type="molecule type" value="Genomic_DNA"/>
</dbReference>
<dbReference type="Proteomes" id="UP000245977">
    <property type="component" value="Chromosome"/>
</dbReference>
<dbReference type="STRING" id="1871111.GCA_001704615_01925"/>
<evidence type="ECO:0000313" key="1">
    <source>
        <dbReference type="EMBL" id="AWL29434.1"/>
    </source>
</evidence>
<dbReference type="OrthoDB" id="6671964at2"/>
<protein>
    <submittedName>
        <fullName evidence="1">Uncharacterized protein</fullName>
    </submittedName>
</protein>
<dbReference type="RefSeq" id="WP_065995347.1">
    <property type="nucleotide sequence ID" value="NZ_CP029397.2"/>
</dbReference>
<sequence length="324" mass="37314">MSDVILEHEVLRCFNEQLHPLAKNLTEMLNEHFSHQTERRGCGYTQATRVVAEFINSEQDEIDFKDFKIFDQYDTKPLKMILANAVAHGLELKTWRNLDQNPEVQKFLAEHPNSEDNFVNALAEQVAFQTKLRNIHEHVEKEESKVLCQFLEDIILRKEPQDVNSLELKNLSEKPKVGSCPMAENFFLKIAHGRMLRQGNINIFVDQNDMPILMEKIKMGDDHSCINLVPLIINGIRIPLGSLFSVYYDEENIAKRPNKNFKGHVISVNDVIGFWFLRLTTLAISPANRARAFSSHFKQQIDNGLFSPETTELKQLIAVAQEQI</sequence>
<reference evidence="1" key="1">
    <citation type="submission" date="2019-08" db="EMBL/GenBank/DDBJ databases">
        <title>The complete genome of Acinetobacter defluvii strain WCHAD010030.</title>
        <authorList>
            <person name="Hu Y."/>
            <person name="Qin J."/>
            <person name="Feng Y."/>
            <person name="Zong Z."/>
        </authorList>
    </citation>
    <scope>NUCLEOTIDE SEQUENCE</scope>
    <source>
        <strain evidence="1">WCHA30</strain>
    </source>
</reference>
<evidence type="ECO:0000313" key="2">
    <source>
        <dbReference type="Proteomes" id="UP000245977"/>
    </source>
</evidence>
<accession>A0A2S2FER4</accession>
<name>A0A2S2FER4_9GAMM</name>
<keyword evidence="2" id="KW-1185">Reference proteome</keyword>
<dbReference type="AlphaFoldDB" id="A0A2S2FER4"/>
<organism evidence="1 2">
    <name type="scientific">Acinetobacter defluvii</name>
    <dbReference type="NCBI Taxonomy" id="1871111"/>
    <lineage>
        <taxon>Bacteria</taxon>
        <taxon>Pseudomonadati</taxon>
        <taxon>Pseudomonadota</taxon>
        <taxon>Gammaproteobacteria</taxon>
        <taxon>Moraxellales</taxon>
        <taxon>Moraxellaceae</taxon>
        <taxon>Acinetobacter</taxon>
    </lineage>
</organism>
<proteinExistence type="predicted"/>
<dbReference type="KEGG" id="adv:DJ533_13040"/>
<gene>
    <name evidence="1" type="ORF">DJ533_13040</name>
</gene>